<evidence type="ECO:0000259" key="4">
    <source>
        <dbReference type="Pfam" id="PF09118"/>
    </source>
</evidence>
<dbReference type="Proteomes" id="UP000016426">
    <property type="component" value="Unassembled WGS sequence"/>
</dbReference>
<evidence type="ECO:0000313" key="6">
    <source>
        <dbReference type="Proteomes" id="UP000016426"/>
    </source>
</evidence>
<dbReference type="InterPro" id="IPR015202">
    <property type="entry name" value="GO-like_E_set"/>
</dbReference>
<dbReference type="RefSeq" id="WP_021477152.1">
    <property type="nucleotide sequence ID" value="NZ_AVPH01000229.1"/>
</dbReference>
<dbReference type="CDD" id="cd02851">
    <property type="entry name" value="E_set_GO_C"/>
    <property type="match status" value="1"/>
</dbReference>
<name>A0ABP2XL70_9NEIS</name>
<feature type="region of interest" description="Disordered" evidence="2">
    <location>
        <begin position="190"/>
        <end position="212"/>
    </location>
</feature>
<dbReference type="Gene3D" id="2.60.40.10">
    <property type="entry name" value="Immunoglobulins"/>
    <property type="match status" value="1"/>
</dbReference>
<sequence>MAHQWQAPFDPQAGEADDNKKALAVHIGLLPIGAQGALVYFSGNRWDGGNHRAGRVDHTVLFDYAARTALRPGSPVGAGGLAPDDYLDVFCSGHALLADGRLLVAGGTSAMQVDAANPHNGHWGGLREATVFDPAAIPSWQPVAQMNTCPVAGFAGKGGGRWYPSLVTLADGSVLALCGHPRIFPASYDEADPAAYPDTEDDPRHNNNSPERFIPAENRWQLLNPDGLGEGFLHDFAVFYPRAHQLPDGKLLIVQPLYTSPPDSIDSTGRWAGKTLLYDPQAQSVSAAFSGPQTLEGVYLNPGYAAQFTTSVLLPLLPENGYLPTVMLCGGVKAMKATIATGGEAGSEWGQTGARQAFFNQDGHMAVPPRANALATLLPTGDVFVSGGTNAYKTLSDGSQYDELFGVRVPEIYHPQTDSWTALTDAPAAVTRGYHSVALLMSDGRVLTAGSERNNQFGAASAEYRMEIFEPDYIAAGNRPAIDHAPPAIAYGESFQVRYALAAGTPFGSISRVALTRYGSATHGFDYDQRYVGLTFSQGDGGALRVDGPPNGSVAPPGYYMLWLIDSGGRPCAQAATVRVGGQRLYAVLDRSVFSVYEVHARAGAGGAGVFSAAFYAVFDGFIPNEVMGLTPMAAFSQAGLSATPTPSGSVSNPALELPGSPQLIQRTVFSFDLSIGAASAFAGMSGGDAERLVTLTVSAGDWRCQAQIELVMEPSPFMLDGQPPWLSEDLRVFQVTPITASRWLPGHSWVDPNDYIQHLIAWLNADSARGQALFAELPTDEQAAALSLLPTEDGTPGGIPLFSFALARARLDSTVSADYARVMFRLFRTMRPSLVYDTATLYRRVVNPVMAGGGEVTEDAIPLLGVEGGDIVSIPFFAERRVTPSQDMEQQTDGANRMTLPAGPGEALRFFGCWLDINQPGDRRFPRHPGDATRFDNPAAFPGGLASIQELIACFHQCLVAELHYKLDPAAPDLPRAGDTPFTSDKLSQRNLALTSCANPGNAATRVVQHSFELKNTQTKDAPRQSIAAVARGGGMEALVLWWDTLPRSAAAEIYLPGVRAEDVLALLPPAQAPVWRATDEFTLRIESLGDCAFLPLPPSLGGQALAGLLTVILPAGVRDGQRFRLFGQHFARAQRVVGAFDLQVRVSADHAALLAEDRDQLAILRHTLAATPMSDKWWPVLRRQAQQLGDRVAGFGADPGGVAPSPWGAGPHPSTLPTECDVPRARPCGDGESEEVEIDIAGRLRLRLTRRPE</sequence>
<evidence type="ECO:0000259" key="3">
    <source>
        <dbReference type="Pfam" id="PF07250"/>
    </source>
</evidence>
<dbReference type="InterPro" id="IPR009880">
    <property type="entry name" value="Glyoxal_oxidase_N"/>
</dbReference>
<dbReference type="InterPro" id="IPR013783">
    <property type="entry name" value="Ig-like_fold"/>
</dbReference>
<dbReference type="Pfam" id="PF07250">
    <property type="entry name" value="Glyoxal_oxid_N"/>
    <property type="match status" value="1"/>
</dbReference>
<proteinExistence type="predicted"/>
<feature type="region of interest" description="Disordered" evidence="2">
    <location>
        <begin position="1203"/>
        <end position="1235"/>
    </location>
</feature>
<organism evidence="5 6">
    <name type="scientific">Pseudogulbenkiania ferrooxidans EGD-HP2</name>
    <dbReference type="NCBI Taxonomy" id="1388764"/>
    <lineage>
        <taxon>Bacteria</taxon>
        <taxon>Pseudomonadati</taxon>
        <taxon>Pseudomonadota</taxon>
        <taxon>Betaproteobacteria</taxon>
        <taxon>Neisseriales</taxon>
        <taxon>Chromobacteriaceae</taxon>
        <taxon>Pseudogulbenkiania</taxon>
    </lineage>
</organism>
<keyword evidence="6" id="KW-1185">Reference proteome</keyword>
<evidence type="ECO:0000256" key="2">
    <source>
        <dbReference type="SAM" id="MobiDB-lite"/>
    </source>
</evidence>
<dbReference type="InterPro" id="IPR011043">
    <property type="entry name" value="Gal_Oxase/kelch_b-propeller"/>
</dbReference>
<evidence type="ECO:0000313" key="5">
    <source>
        <dbReference type="EMBL" id="ERE06758.1"/>
    </source>
</evidence>
<dbReference type="InterPro" id="IPR014756">
    <property type="entry name" value="Ig_E-set"/>
</dbReference>
<evidence type="ECO:0000256" key="1">
    <source>
        <dbReference type="ARBA" id="ARBA00022729"/>
    </source>
</evidence>
<dbReference type="EMBL" id="AVPH01000229">
    <property type="protein sequence ID" value="ERE06758.1"/>
    <property type="molecule type" value="Genomic_DNA"/>
</dbReference>
<dbReference type="SUPFAM" id="SSF81296">
    <property type="entry name" value="E set domains"/>
    <property type="match status" value="1"/>
</dbReference>
<comment type="caution">
    <text evidence="5">The sequence shown here is derived from an EMBL/GenBank/DDBJ whole genome shotgun (WGS) entry which is preliminary data.</text>
</comment>
<dbReference type="Gene3D" id="2.130.10.80">
    <property type="entry name" value="Galactose oxidase/kelch, beta-propeller"/>
    <property type="match status" value="1"/>
</dbReference>
<dbReference type="InterPro" id="IPR037293">
    <property type="entry name" value="Gal_Oxidase_central_sf"/>
</dbReference>
<dbReference type="Pfam" id="PF09118">
    <property type="entry name" value="GO-like_E_set"/>
    <property type="match status" value="1"/>
</dbReference>
<feature type="domain" description="Glyoxal oxidase N-terminal" evidence="3">
    <location>
        <begin position="309"/>
        <end position="473"/>
    </location>
</feature>
<dbReference type="PANTHER" id="PTHR32208">
    <property type="entry name" value="SECRETED PROTEIN-RELATED"/>
    <property type="match status" value="1"/>
</dbReference>
<keyword evidence="1" id="KW-0732">Signal</keyword>
<reference evidence="5 6" key="1">
    <citation type="journal article" date="2013" name="Genome Announc.">
        <title>Genome Sequence of the Pigment-Producing Bacterium Pseudogulbenkiania ferrooxidans, Isolated from Loktak Lake.</title>
        <authorList>
            <person name="Puranik S."/>
            <person name="Talkal R."/>
            <person name="Qureshi A."/>
            <person name="Khardenavis A."/>
            <person name="Kapley A."/>
            <person name="Purohit H.J."/>
        </authorList>
    </citation>
    <scope>NUCLEOTIDE SEQUENCE [LARGE SCALE GENOMIC DNA]</scope>
    <source>
        <strain evidence="5 6">EGD-HP2</strain>
    </source>
</reference>
<protein>
    <recommendedName>
        <fullName evidence="7">Galactose oxidase-like Early set domain-containing protein</fullName>
    </recommendedName>
</protein>
<feature type="domain" description="Galactose oxidase-like Early set" evidence="4">
    <location>
        <begin position="479"/>
        <end position="580"/>
    </location>
</feature>
<dbReference type="PANTHER" id="PTHR32208:SF21">
    <property type="entry name" value="LOW QUALITY PROTEIN: ALDEHYDE OXIDASE GLOX-LIKE"/>
    <property type="match status" value="1"/>
</dbReference>
<gene>
    <name evidence="5" type="ORF">O166_08195</name>
</gene>
<accession>A0ABP2XL70</accession>
<dbReference type="SUPFAM" id="SSF50965">
    <property type="entry name" value="Galactose oxidase, central domain"/>
    <property type="match status" value="1"/>
</dbReference>
<evidence type="ECO:0008006" key="7">
    <source>
        <dbReference type="Google" id="ProtNLM"/>
    </source>
</evidence>